<accession>A0A371JC04</accession>
<dbReference type="GO" id="GO:0005737">
    <property type="term" value="C:cytoplasm"/>
    <property type="evidence" value="ECO:0007669"/>
    <property type="project" value="TreeGrafter"/>
</dbReference>
<dbReference type="PANTHER" id="PTHR13932:SF1">
    <property type="entry name" value="OXYGEN-INDEPENDENT COPROPORPHYRINOGEN-III OXIDASE-LIKE PROTEIN HEMZ"/>
    <property type="match status" value="1"/>
</dbReference>
<dbReference type="SMART" id="SM00729">
    <property type="entry name" value="Elp3"/>
    <property type="match status" value="1"/>
</dbReference>
<dbReference type="NCBIfam" id="TIGR03994">
    <property type="entry name" value="rSAM_HemZ"/>
    <property type="match status" value="1"/>
</dbReference>
<dbReference type="GO" id="GO:0051989">
    <property type="term" value="F:coproporphyrinogen dehydrogenase activity"/>
    <property type="evidence" value="ECO:0007669"/>
    <property type="project" value="UniProtKB-EC"/>
</dbReference>
<dbReference type="InterPro" id="IPR023995">
    <property type="entry name" value="HemZ"/>
</dbReference>
<dbReference type="Pfam" id="PF04055">
    <property type="entry name" value="Radical_SAM"/>
    <property type="match status" value="1"/>
</dbReference>
<protein>
    <submittedName>
        <fullName evidence="2">Coproporphyrinogen dehydrogenase HemZ</fullName>
        <ecNumber evidence="2">1.3.98.3</ecNumber>
    </submittedName>
</protein>
<dbReference type="Proteomes" id="UP000216411">
    <property type="component" value="Unassembled WGS sequence"/>
</dbReference>
<dbReference type="InterPro" id="IPR006638">
    <property type="entry name" value="Elp3/MiaA/NifB-like_rSAM"/>
</dbReference>
<keyword evidence="3" id="KW-1185">Reference proteome</keyword>
<evidence type="ECO:0000313" key="2">
    <source>
        <dbReference type="EMBL" id="RDY30208.1"/>
    </source>
</evidence>
<dbReference type="CDD" id="cd01335">
    <property type="entry name" value="Radical_SAM"/>
    <property type="match status" value="1"/>
</dbReference>
<gene>
    <name evidence="2" type="primary">hemZ</name>
    <name evidence="2" type="ORF">CG710_015940</name>
</gene>
<dbReference type="EC" id="1.3.98.3" evidence="2"/>
<dbReference type="PANTHER" id="PTHR13932">
    <property type="entry name" value="COPROPORPHYRINIGEN III OXIDASE"/>
    <property type="match status" value="1"/>
</dbReference>
<name>A0A371JC04_9FIRM</name>
<dbReference type="GO" id="GO:0051539">
    <property type="term" value="F:4 iron, 4 sulfur cluster binding"/>
    <property type="evidence" value="ECO:0007669"/>
    <property type="project" value="TreeGrafter"/>
</dbReference>
<dbReference type="InterPro" id="IPR007197">
    <property type="entry name" value="rSAM"/>
</dbReference>
<evidence type="ECO:0000313" key="3">
    <source>
        <dbReference type="Proteomes" id="UP000216411"/>
    </source>
</evidence>
<dbReference type="SFLD" id="SFLDS00029">
    <property type="entry name" value="Radical_SAM"/>
    <property type="match status" value="1"/>
</dbReference>
<reference evidence="2 3" key="1">
    <citation type="journal article" date="2017" name="Genome Announc.">
        <title>Draft Genome Sequence of a Sporulating and Motile Strain of Lachnotalea glycerini Isolated from Water in Quebec City, Canada.</title>
        <authorList>
            <person name="Maheux A.F."/>
            <person name="Boudreau D.K."/>
            <person name="Berube E."/>
            <person name="Boissinot M."/>
            <person name="Raymond F."/>
            <person name="Brodeur S."/>
            <person name="Corbeil J."/>
            <person name="Isabel S."/>
            <person name="Omar R.F."/>
            <person name="Bergeron M.G."/>
        </authorList>
    </citation>
    <scope>NUCLEOTIDE SEQUENCE [LARGE SCALE GENOMIC DNA]</scope>
    <source>
        <strain evidence="2 3">CCRI-19302</strain>
    </source>
</reference>
<evidence type="ECO:0000259" key="1">
    <source>
        <dbReference type="PROSITE" id="PS51918"/>
    </source>
</evidence>
<proteinExistence type="predicted"/>
<dbReference type="SFLD" id="SFLDF00310">
    <property type="entry name" value="oxygen-independent_coproporphy"/>
    <property type="match status" value="1"/>
</dbReference>
<sequence>MIKIQQNRRDFEYDIFSLVKAFYPDKEAATFVEEDNNKSPDEIEAVITVNYENNSVRIEADDSNGKHLMQSADINLDSRVEAKNIIKHLLYDILSLFTGRVLAWGTLTGIRPTKIPVSLIERGKTDVEVRQYMKETYQATQEKIDLSIDIAKRELKILKDIDYKNGYSIYIGIPFCPTTCLYCSFTSYPIAKWEKRVDEYLDALCKEIDYAASAFKNRTLNTIYIGGGTPTTLSAKQLDRLLTKLETSFDYLGLCELTVEAGRPDSVSQDKIQVLKAHRVTRISINPQTMNQKTLDIIGRRHTVEQIHTAFHMAREAGFDNINMDLIVGLPDEDMQAVKYTMEEIVKLNPDSVTVHSLAIKRAARLNMFKELYNEYAIINNNEIIEMTKEYAKKIDATPYYLYRQQNMAGNLENVGYAKEGKEGIYNILIMEEKQTIVAMGAGASTKIVFPDGFRIERIENVKDVDNYIERIDEMIQRKSSFIESNLL</sequence>
<dbReference type="AlphaFoldDB" id="A0A371JC04"/>
<dbReference type="GO" id="GO:0006779">
    <property type="term" value="P:porphyrin-containing compound biosynthetic process"/>
    <property type="evidence" value="ECO:0007669"/>
    <property type="project" value="TreeGrafter"/>
</dbReference>
<dbReference type="SFLD" id="SFLDG01065">
    <property type="entry name" value="anaerobic_coproporphyrinogen-I"/>
    <property type="match status" value="1"/>
</dbReference>
<comment type="caution">
    <text evidence="2">The sequence shown here is derived from an EMBL/GenBank/DDBJ whole genome shotgun (WGS) entry which is preliminary data.</text>
</comment>
<dbReference type="EMBL" id="NOKA02000045">
    <property type="protein sequence ID" value="RDY30208.1"/>
    <property type="molecule type" value="Genomic_DNA"/>
</dbReference>
<dbReference type="InterPro" id="IPR058240">
    <property type="entry name" value="rSAM_sf"/>
</dbReference>
<feature type="domain" description="Radical SAM core" evidence="1">
    <location>
        <begin position="161"/>
        <end position="396"/>
    </location>
</feature>
<dbReference type="OrthoDB" id="9808022at2"/>
<dbReference type="InterPro" id="IPR034505">
    <property type="entry name" value="Coproporphyrinogen-III_oxidase"/>
</dbReference>
<dbReference type="PROSITE" id="PS51918">
    <property type="entry name" value="RADICAL_SAM"/>
    <property type="match status" value="1"/>
</dbReference>
<dbReference type="Gene3D" id="3.80.30.20">
    <property type="entry name" value="tm_1862 like domain"/>
    <property type="match status" value="1"/>
</dbReference>
<dbReference type="SUPFAM" id="SSF102114">
    <property type="entry name" value="Radical SAM enzymes"/>
    <property type="match status" value="1"/>
</dbReference>
<dbReference type="InterPro" id="IPR023404">
    <property type="entry name" value="rSAM_horseshoe"/>
</dbReference>
<keyword evidence="2" id="KW-0560">Oxidoreductase</keyword>
<organism evidence="2 3">
    <name type="scientific">Lachnotalea glycerini</name>
    <dbReference type="NCBI Taxonomy" id="1763509"/>
    <lineage>
        <taxon>Bacteria</taxon>
        <taxon>Bacillati</taxon>
        <taxon>Bacillota</taxon>
        <taxon>Clostridia</taxon>
        <taxon>Lachnospirales</taxon>
        <taxon>Lachnospiraceae</taxon>
        <taxon>Lachnotalea</taxon>
    </lineage>
</organism>
<dbReference type="SFLD" id="SFLDG01082">
    <property type="entry name" value="B12-binding_domain_containing"/>
    <property type="match status" value="1"/>
</dbReference>